<sequence>MNKKKWTTLFIRYGKEEAAEFYALHKDQMECTTVSGPMEGLTMIKVREHAQNSLFYLGEVRVTETKLRHGKEIGLGVVKGDEPELSTALAFIDLCFKTDQFTDTLNNILSDLEDRETEAVHKKTQEILRTKVNFDMMND</sequence>
<dbReference type="Proteomes" id="UP000219412">
    <property type="component" value="Unassembled WGS sequence"/>
</dbReference>
<accession>A0A285UHA0</accession>
<reference evidence="2" key="1">
    <citation type="submission" date="2017-08" db="EMBL/GenBank/DDBJ databases">
        <authorList>
            <person name="Varghese N."/>
            <person name="Submissions S."/>
        </authorList>
    </citation>
    <scope>NUCLEOTIDE SEQUENCE [LARGE SCALE GENOMIC DNA]</scope>
    <source>
        <strain evidence="2">DSM 23173</strain>
    </source>
</reference>
<dbReference type="GO" id="GO:0019634">
    <property type="term" value="P:organic phosphonate metabolic process"/>
    <property type="evidence" value="ECO:0007669"/>
    <property type="project" value="InterPro"/>
</dbReference>
<dbReference type="EMBL" id="OBQF01000002">
    <property type="protein sequence ID" value="SOC41143.1"/>
    <property type="molecule type" value="Genomic_DNA"/>
</dbReference>
<proteinExistence type="predicted"/>
<protein>
    <submittedName>
        <fullName evidence="1">Alpha-D-ribose 1-methylphosphonate 5-triphosphate synthase subunit PhnG</fullName>
    </submittedName>
</protein>
<organism evidence="1 2">
    <name type="scientific">Salinicoccus kekensis</name>
    <dbReference type="NCBI Taxonomy" id="714307"/>
    <lineage>
        <taxon>Bacteria</taxon>
        <taxon>Bacillati</taxon>
        <taxon>Bacillota</taxon>
        <taxon>Bacilli</taxon>
        <taxon>Bacillales</taxon>
        <taxon>Staphylococcaceae</taxon>
        <taxon>Salinicoccus</taxon>
    </lineage>
</organism>
<evidence type="ECO:0000313" key="1">
    <source>
        <dbReference type="EMBL" id="SOC41143.1"/>
    </source>
</evidence>
<dbReference type="Pfam" id="PF06754">
    <property type="entry name" value="PhnG"/>
    <property type="match status" value="1"/>
</dbReference>
<dbReference type="OrthoDB" id="3182891at2"/>
<keyword evidence="2" id="KW-1185">Reference proteome</keyword>
<evidence type="ECO:0000313" key="2">
    <source>
        <dbReference type="Proteomes" id="UP000219412"/>
    </source>
</evidence>
<dbReference type="GO" id="GO:0015716">
    <property type="term" value="P:organic phosphonate transport"/>
    <property type="evidence" value="ECO:0007669"/>
    <property type="project" value="InterPro"/>
</dbReference>
<name>A0A285UHA0_9STAP</name>
<gene>
    <name evidence="1" type="ORF">SAMN05878391_1259</name>
</gene>
<dbReference type="InterPro" id="IPR009609">
    <property type="entry name" value="Phosphonate_metab_PhnG"/>
</dbReference>
<dbReference type="RefSeq" id="WP_097040221.1">
    <property type="nucleotide sequence ID" value="NZ_OBQF01000002.1"/>
</dbReference>
<dbReference type="AlphaFoldDB" id="A0A285UHA0"/>